<sequence>MTLVVHSFGAYASYSRQDYAWRQDDYGVNRVVKALKGERINGYADVRGADGIVRRIATGGREAALATFVAWGANQVPNAFALPVVLVPVPCSQCVQFENASAPRAMADALAARFNGWALVGPWLRFVRPMPPSHTGGGRNQAAIEGALVVNPAAVVRDSNVVLIDDVKTTGAHLRACAGALRTAGCRVHTVLVAASTVWQPVADPYRVEPVDLEANPFEDLLQGL</sequence>
<dbReference type="SUPFAM" id="SSF53271">
    <property type="entry name" value="PRTase-like"/>
    <property type="match status" value="1"/>
</dbReference>
<dbReference type="CDD" id="cd06223">
    <property type="entry name" value="PRTases_typeI"/>
    <property type="match status" value="1"/>
</dbReference>
<keyword evidence="2" id="KW-1185">Reference proteome</keyword>
<protein>
    <recommendedName>
        <fullName evidence="3">Phosphoribosyltransferase domain-containing protein</fullName>
    </recommendedName>
</protein>
<organism evidence="1 2">
    <name type="scientific">Roseateles saccharophilus</name>
    <name type="common">Pseudomonas saccharophila</name>
    <dbReference type="NCBI Taxonomy" id="304"/>
    <lineage>
        <taxon>Bacteria</taxon>
        <taxon>Pseudomonadati</taxon>
        <taxon>Pseudomonadota</taxon>
        <taxon>Betaproteobacteria</taxon>
        <taxon>Burkholderiales</taxon>
        <taxon>Sphaerotilaceae</taxon>
        <taxon>Roseateles</taxon>
    </lineage>
</organism>
<dbReference type="RefSeq" id="WP_310273175.1">
    <property type="nucleotide sequence ID" value="NZ_JAVDXU010000008.1"/>
</dbReference>
<evidence type="ECO:0000313" key="1">
    <source>
        <dbReference type="EMBL" id="MDR7273136.1"/>
    </source>
</evidence>
<evidence type="ECO:0008006" key="3">
    <source>
        <dbReference type="Google" id="ProtNLM"/>
    </source>
</evidence>
<proteinExistence type="predicted"/>
<dbReference type="Gene3D" id="3.40.50.2020">
    <property type="match status" value="1"/>
</dbReference>
<dbReference type="InterPro" id="IPR029057">
    <property type="entry name" value="PRTase-like"/>
</dbReference>
<accession>A0ABU1YW82</accession>
<name>A0ABU1YW82_ROSSA</name>
<reference evidence="1 2" key="1">
    <citation type="submission" date="2023-07" db="EMBL/GenBank/DDBJ databases">
        <title>Sorghum-associated microbial communities from plants grown in Nebraska, USA.</title>
        <authorList>
            <person name="Schachtman D."/>
        </authorList>
    </citation>
    <scope>NUCLEOTIDE SEQUENCE [LARGE SCALE GENOMIC DNA]</scope>
    <source>
        <strain evidence="1 2">BE314</strain>
    </source>
</reference>
<dbReference type="InterPro" id="IPR000836">
    <property type="entry name" value="PRTase_dom"/>
</dbReference>
<dbReference type="EMBL" id="JAVDXU010000008">
    <property type="protein sequence ID" value="MDR7273136.1"/>
    <property type="molecule type" value="Genomic_DNA"/>
</dbReference>
<gene>
    <name evidence="1" type="ORF">J2X20_005821</name>
</gene>
<dbReference type="Proteomes" id="UP001180453">
    <property type="component" value="Unassembled WGS sequence"/>
</dbReference>
<evidence type="ECO:0000313" key="2">
    <source>
        <dbReference type="Proteomes" id="UP001180453"/>
    </source>
</evidence>
<comment type="caution">
    <text evidence="1">The sequence shown here is derived from an EMBL/GenBank/DDBJ whole genome shotgun (WGS) entry which is preliminary data.</text>
</comment>